<comment type="caution">
    <text evidence="1">The sequence shown here is derived from an EMBL/GenBank/DDBJ whole genome shotgun (WGS) entry which is preliminary data.</text>
</comment>
<evidence type="ECO:0000313" key="2">
    <source>
        <dbReference type="Proteomes" id="UP000829196"/>
    </source>
</evidence>
<accession>A0A8T3AD11</accession>
<reference evidence="1" key="1">
    <citation type="journal article" date="2022" name="Front. Genet.">
        <title>Chromosome-Scale Assembly of the Dendrobium nobile Genome Provides Insights Into the Molecular Mechanism of the Biosynthesis of the Medicinal Active Ingredient of Dendrobium.</title>
        <authorList>
            <person name="Xu Q."/>
            <person name="Niu S.-C."/>
            <person name="Li K.-L."/>
            <person name="Zheng P.-J."/>
            <person name="Zhang X.-J."/>
            <person name="Jia Y."/>
            <person name="Liu Y."/>
            <person name="Niu Y.-X."/>
            <person name="Yu L.-H."/>
            <person name="Chen D.-F."/>
            <person name="Zhang G.-Q."/>
        </authorList>
    </citation>
    <scope>NUCLEOTIDE SEQUENCE</scope>
    <source>
        <tissue evidence="1">Leaf</tissue>
    </source>
</reference>
<sequence>MSLRDRGHFKYLFGSTSRCMPRSPNKYLKLSIHIFFCAKEYKYLFSKVYAGDLLNVKDTIFSNKPRLKGQEKDFCGYTLLQN</sequence>
<protein>
    <submittedName>
        <fullName evidence="1">Uncharacterized protein</fullName>
    </submittedName>
</protein>
<dbReference type="Proteomes" id="UP000829196">
    <property type="component" value="Unassembled WGS sequence"/>
</dbReference>
<keyword evidence="2" id="KW-1185">Reference proteome</keyword>
<dbReference type="EMBL" id="JAGYWB010000017">
    <property type="protein sequence ID" value="KAI0493998.1"/>
    <property type="molecule type" value="Genomic_DNA"/>
</dbReference>
<name>A0A8T3AD11_DENNO</name>
<gene>
    <name evidence="1" type="ORF">KFK09_024129</name>
</gene>
<organism evidence="1 2">
    <name type="scientific">Dendrobium nobile</name>
    <name type="common">Orchid</name>
    <dbReference type="NCBI Taxonomy" id="94219"/>
    <lineage>
        <taxon>Eukaryota</taxon>
        <taxon>Viridiplantae</taxon>
        <taxon>Streptophyta</taxon>
        <taxon>Embryophyta</taxon>
        <taxon>Tracheophyta</taxon>
        <taxon>Spermatophyta</taxon>
        <taxon>Magnoliopsida</taxon>
        <taxon>Liliopsida</taxon>
        <taxon>Asparagales</taxon>
        <taxon>Orchidaceae</taxon>
        <taxon>Epidendroideae</taxon>
        <taxon>Malaxideae</taxon>
        <taxon>Dendrobiinae</taxon>
        <taxon>Dendrobium</taxon>
    </lineage>
</organism>
<dbReference type="AlphaFoldDB" id="A0A8T3AD11"/>
<proteinExistence type="predicted"/>
<evidence type="ECO:0000313" key="1">
    <source>
        <dbReference type="EMBL" id="KAI0493998.1"/>
    </source>
</evidence>